<evidence type="ECO:0000256" key="1">
    <source>
        <dbReference type="ARBA" id="ARBA00009521"/>
    </source>
</evidence>
<evidence type="ECO:0000256" key="5">
    <source>
        <dbReference type="ARBA" id="ARBA00022729"/>
    </source>
</evidence>
<keyword evidence="4 10" id="KW-0812">Transmembrane</keyword>
<name>A0ABW4M759_9HYPH</name>
<keyword evidence="7 10" id="KW-0626">Porin</keyword>
<dbReference type="Gene3D" id="2.40.160.10">
    <property type="entry name" value="Porin"/>
    <property type="match status" value="1"/>
</dbReference>
<evidence type="ECO:0000256" key="10">
    <source>
        <dbReference type="RuleBase" id="RU364005"/>
    </source>
</evidence>
<dbReference type="EMBL" id="JBHUEQ010000025">
    <property type="protein sequence ID" value="MFD1746491.1"/>
    <property type="molecule type" value="Genomic_DNA"/>
</dbReference>
<dbReference type="InterPro" id="IPR003684">
    <property type="entry name" value="Porin_alphabac"/>
</dbReference>
<dbReference type="RefSeq" id="WP_377402239.1">
    <property type="nucleotide sequence ID" value="NZ_JBHUEQ010000025.1"/>
</dbReference>
<keyword evidence="2 10" id="KW-0813">Transport</keyword>
<gene>
    <name evidence="11" type="ORF">ACFSE1_13545</name>
</gene>
<comment type="caution">
    <text evidence="11">The sequence shown here is derived from an EMBL/GenBank/DDBJ whole genome shotgun (WGS) entry which is preliminary data.</text>
</comment>
<sequence length="346" mass="37118">MNFKVLAASSVAALSFASASYAADAIVAAEPEPMEYVRVCDAFGAGFFYIPGSETCLKIGGYVRFQTDFGRDASGRSDWNAFTRGQLEFDARSDSELGTLRGFVGLRGNADNNSSRGVNIDQAFIEVGGLKVGFFYSWWDDDLSGETDLLSSNTTQYNAIRYTYTSGNFYAGLAVEELENAFSAGTNLGFAYGRTPEANNNVGISGAIGIAEGAIRGNLIGSYDTDQEEGAVRALGYADIGPGTLGLSAAWASGVNAYYDEAEWTVAAEYAVKVTDKFVVTPGFQYFWKTSTNGVGDFVGADAWRAGLTVDYQLANNLSAKVAANYQDIDNGAESWTGFFRLQRAF</sequence>
<accession>A0ABW4M759</accession>
<evidence type="ECO:0000256" key="3">
    <source>
        <dbReference type="ARBA" id="ARBA00022452"/>
    </source>
</evidence>
<evidence type="ECO:0000256" key="2">
    <source>
        <dbReference type="ARBA" id="ARBA00022448"/>
    </source>
</evidence>
<keyword evidence="3 10" id="KW-1134">Transmembrane beta strand</keyword>
<reference evidence="12" key="1">
    <citation type="journal article" date="2019" name="Int. J. Syst. Evol. Microbiol.">
        <title>The Global Catalogue of Microorganisms (GCM) 10K type strain sequencing project: providing services to taxonomists for standard genome sequencing and annotation.</title>
        <authorList>
            <consortium name="The Broad Institute Genomics Platform"/>
            <consortium name="The Broad Institute Genome Sequencing Center for Infectious Disease"/>
            <person name="Wu L."/>
            <person name="Ma J."/>
        </authorList>
    </citation>
    <scope>NUCLEOTIDE SEQUENCE [LARGE SCALE GENOMIC DNA]</scope>
    <source>
        <strain evidence="12">CG52</strain>
    </source>
</reference>
<dbReference type="Pfam" id="PF02530">
    <property type="entry name" value="Porin_2"/>
    <property type="match status" value="1"/>
</dbReference>
<comment type="similarity">
    <text evidence="1 10">Belongs to the alphaproteobacteria porin family.</text>
</comment>
<comment type="domain">
    <text evidence="10">Consists of 16-stranded beta-barrel sheets, with large surface-exposed loops, that form a transmembrane pore at the center of each barrel. The pore is partially ocluded by a peptide loop that folds into the pore lumen.</text>
</comment>
<proteinExistence type="inferred from homology"/>
<feature type="chain" id="PRO_5044950806" description="Porin" evidence="10">
    <location>
        <begin position="23"/>
        <end position="346"/>
    </location>
</feature>
<dbReference type="SUPFAM" id="SSF56935">
    <property type="entry name" value="Porins"/>
    <property type="match status" value="1"/>
</dbReference>
<keyword evidence="6 10" id="KW-0406">Ion transport</keyword>
<keyword evidence="12" id="KW-1185">Reference proteome</keyword>
<evidence type="ECO:0000256" key="4">
    <source>
        <dbReference type="ARBA" id="ARBA00022692"/>
    </source>
</evidence>
<organism evidence="11 12">
    <name type="scientific">Rhizobium helianthi</name>
    <dbReference type="NCBI Taxonomy" id="1132695"/>
    <lineage>
        <taxon>Bacteria</taxon>
        <taxon>Pseudomonadati</taxon>
        <taxon>Pseudomonadota</taxon>
        <taxon>Alphaproteobacteria</taxon>
        <taxon>Hyphomicrobiales</taxon>
        <taxon>Rhizobiaceae</taxon>
        <taxon>Rhizobium/Agrobacterium group</taxon>
        <taxon>Rhizobium</taxon>
    </lineage>
</organism>
<comment type="subcellular location">
    <subcellularLocation>
        <location evidence="10">Cell outer membrane</location>
        <topology evidence="10">Multi-pass membrane protein</topology>
    </subcellularLocation>
</comment>
<feature type="signal peptide" evidence="10">
    <location>
        <begin position="1"/>
        <end position="22"/>
    </location>
</feature>
<comment type="function">
    <text evidence="10">Forms passive diffusion pores that allow small molecular weight hydrophilic materials across the outer membrane.</text>
</comment>
<evidence type="ECO:0000256" key="9">
    <source>
        <dbReference type="ARBA" id="ARBA00023237"/>
    </source>
</evidence>
<dbReference type="Proteomes" id="UP001597322">
    <property type="component" value="Unassembled WGS sequence"/>
</dbReference>
<dbReference type="InterPro" id="IPR023614">
    <property type="entry name" value="Porin_dom_sf"/>
</dbReference>
<keyword evidence="8 10" id="KW-0472">Membrane</keyword>
<evidence type="ECO:0000256" key="6">
    <source>
        <dbReference type="ARBA" id="ARBA00023065"/>
    </source>
</evidence>
<evidence type="ECO:0000313" key="12">
    <source>
        <dbReference type="Proteomes" id="UP001597322"/>
    </source>
</evidence>
<keyword evidence="5 10" id="KW-0732">Signal</keyword>
<keyword evidence="9 10" id="KW-0998">Cell outer membrane</keyword>
<protein>
    <recommendedName>
        <fullName evidence="10">Porin</fullName>
    </recommendedName>
</protein>
<evidence type="ECO:0000256" key="7">
    <source>
        <dbReference type="ARBA" id="ARBA00023114"/>
    </source>
</evidence>
<evidence type="ECO:0000313" key="11">
    <source>
        <dbReference type="EMBL" id="MFD1746491.1"/>
    </source>
</evidence>
<evidence type="ECO:0000256" key="8">
    <source>
        <dbReference type="ARBA" id="ARBA00023136"/>
    </source>
</evidence>